<dbReference type="PROSITE" id="PS51257">
    <property type="entry name" value="PROKAR_LIPOPROTEIN"/>
    <property type="match status" value="1"/>
</dbReference>
<dbReference type="HOGENOM" id="CLU_1567629_0_0_7"/>
<organism evidence="2 3">
    <name type="scientific">Pseudobdellovibrio exovorus JSS</name>
    <dbReference type="NCBI Taxonomy" id="1184267"/>
    <lineage>
        <taxon>Bacteria</taxon>
        <taxon>Pseudomonadati</taxon>
        <taxon>Bdellovibrionota</taxon>
        <taxon>Bdellovibrionia</taxon>
        <taxon>Bdellovibrionales</taxon>
        <taxon>Pseudobdellovibrionaceae</taxon>
        <taxon>Pseudobdellovibrio</taxon>
    </lineage>
</organism>
<dbReference type="AlphaFoldDB" id="M4VDW0"/>
<accession>M4VDW0</accession>
<feature type="signal peptide" evidence="1">
    <location>
        <begin position="1"/>
        <end position="20"/>
    </location>
</feature>
<dbReference type="EMBL" id="CP003537">
    <property type="protein sequence ID" value="AGH96226.1"/>
    <property type="molecule type" value="Genomic_DNA"/>
</dbReference>
<dbReference type="STRING" id="1184267.A11Q_2010"/>
<evidence type="ECO:0008006" key="4">
    <source>
        <dbReference type="Google" id="ProtNLM"/>
    </source>
</evidence>
<keyword evidence="3" id="KW-1185">Reference proteome</keyword>
<gene>
    <name evidence="2" type="ORF">A11Q_2010</name>
</gene>
<evidence type="ECO:0000313" key="2">
    <source>
        <dbReference type="EMBL" id="AGH96226.1"/>
    </source>
</evidence>
<keyword evidence="1" id="KW-0732">Signal</keyword>
<dbReference type="KEGG" id="bex:A11Q_2010"/>
<dbReference type="Proteomes" id="UP000012040">
    <property type="component" value="Chromosome"/>
</dbReference>
<evidence type="ECO:0000256" key="1">
    <source>
        <dbReference type="SAM" id="SignalP"/>
    </source>
</evidence>
<protein>
    <recommendedName>
        <fullName evidence="4">Lipoprotein</fullName>
    </recommendedName>
</protein>
<name>M4VDW0_9BACT</name>
<proteinExistence type="predicted"/>
<feature type="chain" id="PRO_5004060194" description="Lipoprotein" evidence="1">
    <location>
        <begin position="21"/>
        <end position="177"/>
    </location>
</feature>
<dbReference type="RefSeq" id="WP_015470716.1">
    <property type="nucleotide sequence ID" value="NC_020813.1"/>
</dbReference>
<evidence type="ECO:0000313" key="3">
    <source>
        <dbReference type="Proteomes" id="UP000012040"/>
    </source>
</evidence>
<reference evidence="2 3" key="1">
    <citation type="journal article" date="2013" name="ISME J.">
        <title>By their genes ye shall know them: genomic signatures of predatory bacteria.</title>
        <authorList>
            <person name="Pasternak Z."/>
            <person name="Pietrokovski S."/>
            <person name="Rotem O."/>
            <person name="Gophna U."/>
            <person name="Lurie-Weinberger M.N."/>
            <person name="Jurkevitch E."/>
        </authorList>
    </citation>
    <scope>NUCLEOTIDE SEQUENCE [LARGE SCALE GENOMIC DNA]</scope>
    <source>
        <strain evidence="2 3">JSS</strain>
    </source>
</reference>
<dbReference type="PATRIC" id="fig|1184267.3.peg.2035"/>
<sequence length="177" mass="20381">MRFFKICLLLATCMSLLVLSSCTNRYKLESVVDKEVGKAQILAKTRLELDKFLGRTDSRLKSSILNHVSKHIKISYDTIVDGKKARVNVRAVIPKMDELGTLMLLASFMPKDEMLNMNLQTLLTEVAKNSRRPASLESIKIEVYEFSVDFERVRYDWVVNTDHLKRAYSKKHVIGRN</sequence>